<dbReference type="Gene3D" id="3.60.10.10">
    <property type="entry name" value="Endonuclease/exonuclease/phosphatase"/>
    <property type="match status" value="1"/>
</dbReference>
<dbReference type="AlphaFoldDB" id="A0A4C1ZS67"/>
<accession>A0A4C1ZS67</accession>
<sequence>MRSPSPMTQICNFQCTCTGCRKRARNQLQCHPVLELSTSVHKRFLEAGKLYIDLQKVAVYDQSPLVQCAKCLGFGHTKAVFGEKTATCSYCADKTHESEKFHVENKTRNRNARTAERTRPKLRPTTRPLATNTRSRHKNGSDDLSKSPEIQSGDCRITPTGDRERDIDSLDSGTLCKKRRHPKTKSRHQSNTVHCRPPEASESSDNCFRRQSKGFTGPTTSHGNRIDRPIKIGRMKLGIISIYFEGDEDIEPYIIRIKKACKNLGTENLIIAGDINAWSYWWGSQREYRRGQAYRDLLDEMGFHILNTGSTPTFETYRGDRICSSIVDVTACSSPLIGRVENWRVDRTATTSDHNAIVSNLRLSGPIKPMEPITTRRYNTNKVDWTEFCLQLRNTLQKYGIAENVEQTKRPEDLEANSREYTATIQEVCEEIFPKIGQRNKAL</sequence>
<dbReference type="InterPro" id="IPR005135">
    <property type="entry name" value="Endo/exonuclease/phosphatase"/>
</dbReference>
<proteinExistence type="predicted"/>
<feature type="region of interest" description="Disordered" evidence="1">
    <location>
        <begin position="100"/>
        <end position="226"/>
    </location>
</feature>
<keyword evidence="4" id="KW-1185">Reference proteome</keyword>
<feature type="compositionally biased region" description="Basic and acidic residues" evidence="1">
    <location>
        <begin position="100"/>
        <end position="119"/>
    </location>
</feature>
<dbReference type="Proteomes" id="UP000299102">
    <property type="component" value="Unassembled WGS sequence"/>
</dbReference>
<feature type="compositionally biased region" description="Basic residues" evidence="1">
    <location>
        <begin position="176"/>
        <end position="188"/>
    </location>
</feature>
<evidence type="ECO:0000313" key="3">
    <source>
        <dbReference type="EMBL" id="GBP90800.1"/>
    </source>
</evidence>
<gene>
    <name evidence="3" type="ORF">EVAR_102482_1</name>
</gene>
<dbReference type="OrthoDB" id="411871at2759"/>
<name>A0A4C1ZS67_EUMVA</name>
<dbReference type="SUPFAM" id="SSF56219">
    <property type="entry name" value="DNase I-like"/>
    <property type="match status" value="1"/>
</dbReference>
<comment type="caution">
    <text evidence="3">The sequence shown here is derived from an EMBL/GenBank/DDBJ whole genome shotgun (WGS) entry which is preliminary data.</text>
</comment>
<organism evidence="3 4">
    <name type="scientific">Eumeta variegata</name>
    <name type="common">Bagworm moth</name>
    <name type="synonym">Eumeta japonica</name>
    <dbReference type="NCBI Taxonomy" id="151549"/>
    <lineage>
        <taxon>Eukaryota</taxon>
        <taxon>Metazoa</taxon>
        <taxon>Ecdysozoa</taxon>
        <taxon>Arthropoda</taxon>
        <taxon>Hexapoda</taxon>
        <taxon>Insecta</taxon>
        <taxon>Pterygota</taxon>
        <taxon>Neoptera</taxon>
        <taxon>Endopterygota</taxon>
        <taxon>Lepidoptera</taxon>
        <taxon>Glossata</taxon>
        <taxon>Ditrysia</taxon>
        <taxon>Tineoidea</taxon>
        <taxon>Psychidae</taxon>
        <taxon>Oiketicinae</taxon>
        <taxon>Eumeta</taxon>
    </lineage>
</organism>
<feature type="compositionally biased region" description="Polar residues" evidence="1">
    <location>
        <begin position="213"/>
        <end position="223"/>
    </location>
</feature>
<dbReference type="GO" id="GO:0003824">
    <property type="term" value="F:catalytic activity"/>
    <property type="evidence" value="ECO:0007669"/>
    <property type="project" value="InterPro"/>
</dbReference>
<dbReference type="Pfam" id="PF14529">
    <property type="entry name" value="Exo_endo_phos_2"/>
    <property type="match status" value="1"/>
</dbReference>
<evidence type="ECO:0000313" key="4">
    <source>
        <dbReference type="Proteomes" id="UP000299102"/>
    </source>
</evidence>
<dbReference type="InterPro" id="IPR036691">
    <property type="entry name" value="Endo/exonu/phosph_ase_sf"/>
</dbReference>
<protein>
    <recommendedName>
        <fullName evidence="2">Endonuclease/exonuclease/phosphatase domain-containing protein</fullName>
    </recommendedName>
</protein>
<reference evidence="3 4" key="1">
    <citation type="journal article" date="2019" name="Commun. Biol.">
        <title>The bagworm genome reveals a unique fibroin gene that provides high tensile strength.</title>
        <authorList>
            <person name="Kono N."/>
            <person name="Nakamura H."/>
            <person name="Ohtoshi R."/>
            <person name="Tomita M."/>
            <person name="Numata K."/>
            <person name="Arakawa K."/>
        </authorList>
    </citation>
    <scope>NUCLEOTIDE SEQUENCE [LARGE SCALE GENOMIC DNA]</scope>
</reference>
<dbReference type="EMBL" id="BGZK01002112">
    <property type="protein sequence ID" value="GBP90800.1"/>
    <property type="molecule type" value="Genomic_DNA"/>
</dbReference>
<feature type="domain" description="Endonuclease/exonuclease/phosphatase" evidence="2">
    <location>
        <begin position="239"/>
        <end position="357"/>
    </location>
</feature>
<evidence type="ECO:0000256" key="1">
    <source>
        <dbReference type="SAM" id="MobiDB-lite"/>
    </source>
</evidence>
<evidence type="ECO:0000259" key="2">
    <source>
        <dbReference type="Pfam" id="PF14529"/>
    </source>
</evidence>